<feature type="compositionally biased region" description="Low complexity" evidence="1">
    <location>
        <begin position="44"/>
        <end position="65"/>
    </location>
</feature>
<dbReference type="InterPro" id="IPR038637">
    <property type="entry name" value="NPCBM_sf"/>
</dbReference>
<dbReference type="Pfam" id="PF08305">
    <property type="entry name" value="NPCBM"/>
    <property type="match status" value="1"/>
</dbReference>
<evidence type="ECO:0000256" key="1">
    <source>
        <dbReference type="SAM" id="MobiDB-lite"/>
    </source>
</evidence>
<keyword evidence="4" id="KW-1185">Reference proteome</keyword>
<dbReference type="SUPFAM" id="SSF49785">
    <property type="entry name" value="Galactose-binding domain-like"/>
    <property type="match status" value="1"/>
</dbReference>
<evidence type="ECO:0000313" key="4">
    <source>
        <dbReference type="Proteomes" id="UP001501637"/>
    </source>
</evidence>
<feature type="region of interest" description="Disordered" evidence="1">
    <location>
        <begin position="44"/>
        <end position="74"/>
    </location>
</feature>
<dbReference type="Gene3D" id="2.60.120.1060">
    <property type="entry name" value="NPCBM/NEW2 domain"/>
    <property type="match status" value="1"/>
</dbReference>
<feature type="domain" description="Glycosyl hydrolase family 98 putative carbohydrate-binding module" evidence="2">
    <location>
        <begin position="56"/>
        <end position="182"/>
    </location>
</feature>
<evidence type="ECO:0000259" key="2">
    <source>
        <dbReference type="Pfam" id="PF08305"/>
    </source>
</evidence>
<name>A0ABP6NQC3_9ACTN</name>
<sequence>MAALVSAFTGVVGLALGFFGVPSFVTPPTARTATATATATVTATVTASPAPGPSSTDGAAPSASDRTAKDVPLTDVDPLGAGYVNMEHKPVTMDGKRFDNAITAEELGSYETLSYSINERYKSLTVTVGLGDDSPATPARVSFKSGGEDGKTLKSATAQINRPVEVTVDVTGVAILSIVAESDDCVCTLGLGSPVLHRG</sequence>
<evidence type="ECO:0000313" key="3">
    <source>
        <dbReference type="EMBL" id="GAA3155215.1"/>
    </source>
</evidence>
<organism evidence="3 4">
    <name type="scientific">Streptomyces rectiviolaceus</name>
    <dbReference type="NCBI Taxonomy" id="332591"/>
    <lineage>
        <taxon>Bacteria</taxon>
        <taxon>Bacillati</taxon>
        <taxon>Actinomycetota</taxon>
        <taxon>Actinomycetes</taxon>
        <taxon>Kitasatosporales</taxon>
        <taxon>Streptomycetaceae</taxon>
        <taxon>Streptomyces</taxon>
    </lineage>
</organism>
<comment type="caution">
    <text evidence="3">The sequence shown here is derived from an EMBL/GenBank/DDBJ whole genome shotgun (WGS) entry which is preliminary data.</text>
</comment>
<dbReference type="EMBL" id="BAAAUG010000274">
    <property type="protein sequence ID" value="GAA3155215.1"/>
    <property type="molecule type" value="Genomic_DNA"/>
</dbReference>
<reference evidence="4" key="1">
    <citation type="journal article" date="2019" name="Int. J. Syst. Evol. Microbiol.">
        <title>The Global Catalogue of Microorganisms (GCM) 10K type strain sequencing project: providing services to taxonomists for standard genome sequencing and annotation.</title>
        <authorList>
            <consortium name="The Broad Institute Genomics Platform"/>
            <consortium name="The Broad Institute Genome Sequencing Center for Infectious Disease"/>
            <person name="Wu L."/>
            <person name="Ma J."/>
        </authorList>
    </citation>
    <scope>NUCLEOTIDE SEQUENCE [LARGE SCALE GENOMIC DNA]</scope>
    <source>
        <strain evidence="4">JCM 9092</strain>
    </source>
</reference>
<dbReference type="Proteomes" id="UP001501637">
    <property type="component" value="Unassembled WGS sequence"/>
</dbReference>
<protein>
    <recommendedName>
        <fullName evidence="2">Glycosyl hydrolase family 98 putative carbohydrate-binding module domain-containing protein</fullName>
    </recommendedName>
</protein>
<proteinExistence type="predicted"/>
<gene>
    <name evidence="3" type="ORF">GCM10010449_84880</name>
</gene>
<accession>A0ABP6NQC3</accession>
<dbReference type="InterPro" id="IPR013222">
    <property type="entry name" value="Glyco_hyd_98_carb-bd"/>
</dbReference>
<dbReference type="InterPro" id="IPR008979">
    <property type="entry name" value="Galactose-bd-like_sf"/>
</dbReference>